<sequence>MAATTREADAAGGARSVTVDVAAFDEESLVAARGAAREMARELGFGVVDQVRIATAVSEIARNILLYAGTGTVRIRECRSGDRVGLEVVAEDRGPGIPDVERVLRGGYSTSGGFGRGIAGARALMSEFHLESRPGEGTRVVMRRWKE</sequence>
<accession>A0ABZ1BSI9</accession>
<dbReference type="InterPro" id="IPR003594">
    <property type="entry name" value="HATPase_dom"/>
</dbReference>
<name>A0ABZ1BSI9_9FIRM</name>
<proteinExistence type="predicted"/>
<dbReference type="SUPFAM" id="SSF55874">
    <property type="entry name" value="ATPase domain of HSP90 chaperone/DNA topoisomerase II/histidine kinase"/>
    <property type="match status" value="1"/>
</dbReference>
<dbReference type="SMART" id="SM00387">
    <property type="entry name" value="HATPase_c"/>
    <property type="match status" value="1"/>
</dbReference>
<dbReference type="InterPro" id="IPR036890">
    <property type="entry name" value="HATPase_C_sf"/>
</dbReference>
<feature type="domain" description="Histidine kinase/HSP90-like ATPase" evidence="1">
    <location>
        <begin position="48"/>
        <end position="147"/>
    </location>
</feature>
<reference evidence="3" key="1">
    <citation type="submission" date="2023-12" db="EMBL/GenBank/DDBJ databases">
        <title>Novel isolates from deep terrestrial aquifers shed light on the physiology and ecology of the class Limnochordia.</title>
        <authorList>
            <person name="Karnachuk O.V."/>
            <person name="Lukina A.P."/>
            <person name="Avakyan M.R."/>
            <person name="Kadnikov V."/>
            <person name="Begmatov S."/>
            <person name="Beletsky A.V."/>
            <person name="Mardanov A.V."/>
            <person name="Ravin N.V."/>
        </authorList>
    </citation>
    <scope>NUCLEOTIDE SEQUENCE [LARGE SCALE GENOMIC DNA]</scope>
    <source>
        <strain evidence="3">LN</strain>
    </source>
</reference>
<dbReference type="Proteomes" id="UP001333102">
    <property type="component" value="Chromosome"/>
</dbReference>
<evidence type="ECO:0000313" key="3">
    <source>
        <dbReference type="Proteomes" id="UP001333102"/>
    </source>
</evidence>
<dbReference type="Gene3D" id="3.30.565.10">
    <property type="entry name" value="Histidine kinase-like ATPase, C-terminal domain"/>
    <property type="match status" value="1"/>
</dbReference>
<dbReference type="Pfam" id="PF02518">
    <property type="entry name" value="HATPase_c"/>
    <property type="match status" value="1"/>
</dbReference>
<protein>
    <submittedName>
        <fullName evidence="2">Anti-sigma regulatory factor</fullName>
    </submittedName>
</protein>
<dbReference type="CDD" id="cd16934">
    <property type="entry name" value="HATPase_RsbT-like"/>
    <property type="match status" value="1"/>
</dbReference>
<dbReference type="EMBL" id="CP141614">
    <property type="protein sequence ID" value="WRP15792.1"/>
    <property type="molecule type" value="Genomic_DNA"/>
</dbReference>
<evidence type="ECO:0000259" key="1">
    <source>
        <dbReference type="SMART" id="SM00387"/>
    </source>
</evidence>
<evidence type="ECO:0000313" key="2">
    <source>
        <dbReference type="EMBL" id="WRP15792.1"/>
    </source>
</evidence>
<keyword evidence="3" id="KW-1185">Reference proteome</keyword>
<gene>
    <name evidence="2" type="ORF">VLY81_06465</name>
</gene>
<organism evidence="2 3">
    <name type="scientific">Geochorda subterranea</name>
    <dbReference type="NCBI Taxonomy" id="3109564"/>
    <lineage>
        <taxon>Bacteria</taxon>
        <taxon>Bacillati</taxon>
        <taxon>Bacillota</taxon>
        <taxon>Limnochordia</taxon>
        <taxon>Limnochordales</taxon>
        <taxon>Geochordaceae</taxon>
        <taxon>Geochorda</taxon>
    </lineage>
</organism>